<dbReference type="RefSeq" id="WP_184027459.1">
    <property type="nucleotide sequence ID" value="NZ_JACHFN010000004.1"/>
</dbReference>
<dbReference type="InterPro" id="IPR007016">
    <property type="entry name" value="O-antigen_ligase-rel_domated"/>
</dbReference>
<dbReference type="AlphaFoldDB" id="A0A7W8LPV3"/>
<dbReference type="InterPro" id="IPR051533">
    <property type="entry name" value="WaaL-like"/>
</dbReference>
<evidence type="ECO:0000256" key="3">
    <source>
        <dbReference type="ARBA" id="ARBA00022989"/>
    </source>
</evidence>
<feature type="transmembrane region" description="Helical" evidence="5">
    <location>
        <begin position="82"/>
        <end position="101"/>
    </location>
</feature>
<evidence type="ECO:0000313" key="8">
    <source>
        <dbReference type="Proteomes" id="UP000525389"/>
    </source>
</evidence>
<feature type="domain" description="O-antigen ligase-related" evidence="6">
    <location>
        <begin position="258"/>
        <end position="415"/>
    </location>
</feature>
<feature type="transmembrane region" description="Helical" evidence="5">
    <location>
        <begin position="353"/>
        <end position="370"/>
    </location>
</feature>
<gene>
    <name evidence="7" type="ORF">HNQ09_001532</name>
</gene>
<keyword evidence="3 5" id="KW-1133">Transmembrane helix</keyword>
<reference evidence="7 8" key="1">
    <citation type="submission" date="2020-08" db="EMBL/GenBank/DDBJ databases">
        <title>Genomic Encyclopedia of Type Strains, Phase IV (KMG-IV): sequencing the most valuable type-strain genomes for metagenomic binning, comparative biology and taxonomic classification.</title>
        <authorList>
            <person name="Goeker M."/>
        </authorList>
    </citation>
    <scope>NUCLEOTIDE SEQUENCE [LARGE SCALE GENOMIC DNA]</scope>
    <source>
        <strain evidence="7 8">DSM 101791</strain>
    </source>
</reference>
<comment type="subcellular location">
    <subcellularLocation>
        <location evidence="1">Membrane</location>
        <topology evidence="1">Multi-pass membrane protein</topology>
    </subcellularLocation>
</comment>
<keyword evidence="2 5" id="KW-0812">Transmembrane</keyword>
<feature type="transmembrane region" description="Helical" evidence="5">
    <location>
        <begin position="255"/>
        <end position="288"/>
    </location>
</feature>
<proteinExistence type="predicted"/>
<protein>
    <recommendedName>
        <fullName evidence="6">O-antigen ligase-related domain-containing protein</fullName>
    </recommendedName>
</protein>
<comment type="caution">
    <text evidence="7">The sequence shown here is derived from an EMBL/GenBank/DDBJ whole genome shotgun (WGS) entry which is preliminary data.</text>
</comment>
<feature type="transmembrane region" description="Helical" evidence="5">
    <location>
        <begin position="294"/>
        <end position="311"/>
    </location>
</feature>
<organism evidence="7 8">
    <name type="scientific">Deinococcus budaensis</name>
    <dbReference type="NCBI Taxonomy" id="1665626"/>
    <lineage>
        <taxon>Bacteria</taxon>
        <taxon>Thermotogati</taxon>
        <taxon>Deinococcota</taxon>
        <taxon>Deinococci</taxon>
        <taxon>Deinococcales</taxon>
        <taxon>Deinococcaceae</taxon>
        <taxon>Deinococcus</taxon>
    </lineage>
</organism>
<feature type="transmembrane region" description="Helical" evidence="5">
    <location>
        <begin position="441"/>
        <end position="460"/>
    </location>
</feature>
<dbReference type="Proteomes" id="UP000525389">
    <property type="component" value="Unassembled WGS sequence"/>
</dbReference>
<accession>A0A7W8LPV3</accession>
<feature type="transmembrane region" description="Helical" evidence="5">
    <location>
        <begin position="113"/>
        <end position="133"/>
    </location>
</feature>
<feature type="transmembrane region" description="Helical" evidence="5">
    <location>
        <begin position="139"/>
        <end position="156"/>
    </location>
</feature>
<feature type="transmembrane region" description="Helical" evidence="5">
    <location>
        <begin position="215"/>
        <end position="234"/>
    </location>
</feature>
<feature type="transmembrane region" description="Helical" evidence="5">
    <location>
        <begin position="32"/>
        <end position="48"/>
    </location>
</feature>
<keyword evidence="4 5" id="KW-0472">Membrane</keyword>
<feature type="transmembrane region" description="Helical" evidence="5">
    <location>
        <begin position="55"/>
        <end position="76"/>
    </location>
</feature>
<evidence type="ECO:0000259" key="6">
    <source>
        <dbReference type="Pfam" id="PF04932"/>
    </source>
</evidence>
<evidence type="ECO:0000256" key="4">
    <source>
        <dbReference type="ARBA" id="ARBA00023136"/>
    </source>
</evidence>
<evidence type="ECO:0000313" key="7">
    <source>
        <dbReference type="EMBL" id="MBB5234094.1"/>
    </source>
</evidence>
<feature type="transmembrane region" description="Helical" evidence="5">
    <location>
        <begin position="411"/>
        <end position="429"/>
    </location>
</feature>
<keyword evidence="8" id="KW-1185">Reference proteome</keyword>
<feature type="transmembrane region" description="Helical" evidence="5">
    <location>
        <begin position="466"/>
        <end position="484"/>
    </location>
</feature>
<sequence>MPNTWTTSPWALLALLGLLASALVVWQPSGAAPVMLGLGALLGLLALGRRLPGLALGFLACCLLGYALLGRGFAYLGAPPVFVGEMALALGLLALLLTGALRGLVAAPPLYPLLALLLTGAAATVPYVGVYGIDAFRDAALWGYGLFALIVAGLLLRGNRGEGRVLGAARGYVRYAPLFLLWMPVALVISELYADAIPLTPGSDVRLLDLKGGDVAVHLAGIAALLLLGLPRLLAAGNARSVALGRLSLTRTDWLWWALWFAAAAIPLFRVRAGLLAVAAVVLVVLLFRPGTRWWKPLVLVVLMVTSFVAFDVRITVGGARNTISAESLLLNIQSITQSTGEGDRDGSRRWRLLWWGDIVNYTVSGPYFWTGKGYGINLADADGYQLANGELRSPHNGHLTILARSGVPGLAAWVLLQGLFVFGLLRAYRRAAAAGQELWARLNLWVLAYWTAFMVNAAFDVFLEGPQGGIWFWALFGFGLALLELQRRHWKRQAGRPATPQMPAPLEVR</sequence>
<evidence type="ECO:0000256" key="2">
    <source>
        <dbReference type="ARBA" id="ARBA00022692"/>
    </source>
</evidence>
<feature type="transmembrane region" description="Helical" evidence="5">
    <location>
        <begin position="176"/>
        <end position="195"/>
    </location>
</feature>
<dbReference type="GO" id="GO:0016020">
    <property type="term" value="C:membrane"/>
    <property type="evidence" value="ECO:0007669"/>
    <property type="project" value="UniProtKB-SubCell"/>
</dbReference>
<dbReference type="EMBL" id="JACHFN010000004">
    <property type="protein sequence ID" value="MBB5234094.1"/>
    <property type="molecule type" value="Genomic_DNA"/>
</dbReference>
<dbReference type="Pfam" id="PF04932">
    <property type="entry name" value="Wzy_C"/>
    <property type="match status" value="1"/>
</dbReference>
<evidence type="ECO:0000256" key="5">
    <source>
        <dbReference type="SAM" id="Phobius"/>
    </source>
</evidence>
<dbReference type="PANTHER" id="PTHR37422:SF13">
    <property type="entry name" value="LIPOPOLYSACCHARIDE BIOSYNTHESIS PROTEIN PA4999-RELATED"/>
    <property type="match status" value="1"/>
</dbReference>
<evidence type="ECO:0000256" key="1">
    <source>
        <dbReference type="ARBA" id="ARBA00004141"/>
    </source>
</evidence>
<dbReference type="PANTHER" id="PTHR37422">
    <property type="entry name" value="TEICHURONIC ACID BIOSYNTHESIS PROTEIN TUAE"/>
    <property type="match status" value="1"/>
</dbReference>
<name>A0A7W8LPV3_9DEIO</name>